<proteinExistence type="predicted"/>
<dbReference type="EMBL" id="JAUSUT010000001">
    <property type="protein sequence ID" value="MDQ0382950.1"/>
    <property type="molecule type" value="Genomic_DNA"/>
</dbReference>
<accession>A0ABU0F5T2</accession>
<dbReference type="Proteomes" id="UP001229651">
    <property type="component" value="Unassembled WGS sequence"/>
</dbReference>
<gene>
    <name evidence="2" type="ORF">FB470_006944</name>
</gene>
<feature type="compositionally biased region" description="Basic and acidic residues" evidence="1">
    <location>
        <begin position="248"/>
        <end position="278"/>
    </location>
</feature>
<reference evidence="2 3" key="1">
    <citation type="submission" date="2023-07" db="EMBL/GenBank/DDBJ databases">
        <title>Sequencing the genomes of 1000 actinobacteria strains.</title>
        <authorList>
            <person name="Klenk H.-P."/>
        </authorList>
    </citation>
    <scope>NUCLEOTIDE SEQUENCE [LARGE SCALE GENOMIC DNA]</scope>
    <source>
        <strain evidence="2 3">DSM 45805</strain>
    </source>
</reference>
<sequence>MRRYEHAARFANEQHLDEEITRVLARRAPAALGRAAEPALRALLHRVHAAGWPVEHAVPDADSLVGIDLARDPAAVLYRRVEQRIHRSDPPDAPLRPRGPLPWLESASTQALADRPDSARHLDQLAQAIAARAAALREETVATEPDWAPALPTPMPRRGGMTSSAGRRVPRDLQHHQRQPGRAPGLQPRGTGPRAQAWKQITDRWRPTTTSPSEQYARNQQRINALRDQMIEGREDLRDDREDLAADYRAEAADGRADAHEVTDFEAQRRYDDLDSRQEGSGLGTGLS</sequence>
<evidence type="ECO:0000256" key="1">
    <source>
        <dbReference type="SAM" id="MobiDB-lite"/>
    </source>
</evidence>
<organism evidence="2 3">
    <name type="scientific">Amycolatopsis thermophila</name>
    <dbReference type="NCBI Taxonomy" id="206084"/>
    <lineage>
        <taxon>Bacteria</taxon>
        <taxon>Bacillati</taxon>
        <taxon>Actinomycetota</taxon>
        <taxon>Actinomycetes</taxon>
        <taxon>Pseudonocardiales</taxon>
        <taxon>Pseudonocardiaceae</taxon>
        <taxon>Amycolatopsis</taxon>
    </lineage>
</organism>
<evidence type="ECO:0000313" key="3">
    <source>
        <dbReference type="Proteomes" id="UP001229651"/>
    </source>
</evidence>
<feature type="region of interest" description="Disordered" evidence="1">
    <location>
        <begin position="137"/>
        <end position="201"/>
    </location>
</feature>
<evidence type="ECO:0000313" key="2">
    <source>
        <dbReference type="EMBL" id="MDQ0382950.1"/>
    </source>
</evidence>
<protein>
    <submittedName>
        <fullName evidence="2">Uncharacterized protein</fullName>
    </submittedName>
</protein>
<keyword evidence="3" id="KW-1185">Reference proteome</keyword>
<name>A0ABU0F5T2_9PSEU</name>
<dbReference type="RefSeq" id="WP_306998563.1">
    <property type="nucleotide sequence ID" value="NZ_JAUSUT010000001.1"/>
</dbReference>
<feature type="region of interest" description="Disordered" evidence="1">
    <location>
        <begin position="248"/>
        <end position="288"/>
    </location>
</feature>
<comment type="caution">
    <text evidence="2">The sequence shown here is derived from an EMBL/GenBank/DDBJ whole genome shotgun (WGS) entry which is preliminary data.</text>
</comment>